<reference evidence="3" key="1">
    <citation type="journal article" date="2011" name="MBio">
        <title>Novel metabolic attributes of the genus Cyanothece, comprising a group of unicellular nitrogen-fixing Cyanobacteria.</title>
        <authorList>
            <person name="Bandyopadhyay A."/>
            <person name="Elvitigala T."/>
            <person name="Welsh E."/>
            <person name="Stockel J."/>
            <person name="Liberton M."/>
            <person name="Min H."/>
            <person name="Sherman L.A."/>
            <person name="Pakrasi H.B."/>
        </authorList>
    </citation>
    <scope>NUCLEOTIDE SEQUENCE [LARGE SCALE GENOMIC DNA]</scope>
    <source>
        <strain evidence="3">PCC 7822</strain>
    </source>
</reference>
<keyword evidence="3" id="KW-1185">Reference proteome</keyword>
<dbReference type="Gene3D" id="3.40.50.1820">
    <property type="entry name" value="alpha/beta hydrolase"/>
    <property type="match status" value="1"/>
</dbReference>
<sequence length="293" mass="32080">MEKKIAQPSLMLAGSPMNLLTEYLTAGEGPPLLLLHGVGDSADSWKWVIPALAKSYRVYAPSLPGFGGSAKPNVEYSSEFYTSFLTAFLDTLGLQQVSFVGNSLGGLVGIRLALATPERVKTLVLVDSAGLGREVNLIMRLQTLPGAAKMIDLMGQMPMGGKIWAKAFCMLTLAKPNRAKPEWFEGISRMAKDPGYNEATVSALKNLATLAGQRDHQIMLNELSRLTPPTLIIWGEQDRILPVRQAKMAISRLKEGRLEVLSDCGHIPQIEQPERFQTVLSQFLEESVPLPQH</sequence>
<dbReference type="OrthoDB" id="9780765at2"/>
<dbReference type="KEGG" id="cyj:Cyan7822_2376"/>
<proteinExistence type="predicted"/>
<evidence type="ECO:0000259" key="1">
    <source>
        <dbReference type="Pfam" id="PF00561"/>
    </source>
</evidence>
<protein>
    <submittedName>
        <fullName evidence="2">Alpha/beta hydrolase fold protein</fullName>
    </submittedName>
</protein>
<dbReference type="GO" id="GO:0016787">
    <property type="term" value="F:hydrolase activity"/>
    <property type="evidence" value="ECO:0007669"/>
    <property type="project" value="UniProtKB-KW"/>
</dbReference>
<dbReference type="InterPro" id="IPR000073">
    <property type="entry name" value="AB_hydrolase_1"/>
</dbReference>
<dbReference type="PRINTS" id="PR00111">
    <property type="entry name" value="ABHYDROLASE"/>
</dbReference>
<accession>E0UFW8</accession>
<dbReference type="eggNOG" id="COG2267">
    <property type="taxonomic scope" value="Bacteria"/>
</dbReference>
<organism evidence="2 3">
    <name type="scientific">Gloeothece verrucosa (strain PCC 7822)</name>
    <name type="common">Cyanothece sp. (strain PCC 7822)</name>
    <dbReference type="NCBI Taxonomy" id="497965"/>
    <lineage>
        <taxon>Bacteria</taxon>
        <taxon>Bacillati</taxon>
        <taxon>Cyanobacteriota</taxon>
        <taxon>Cyanophyceae</taxon>
        <taxon>Oscillatoriophycideae</taxon>
        <taxon>Chroococcales</taxon>
        <taxon>Aphanothecaceae</taxon>
        <taxon>Gloeothece</taxon>
        <taxon>Gloeothece verrucosa</taxon>
    </lineage>
</organism>
<dbReference type="InterPro" id="IPR000639">
    <property type="entry name" value="Epox_hydrolase-like"/>
</dbReference>
<feature type="domain" description="AB hydrolase-1" evidence="1">
    <location>
        <begin position="30"/>
        <end position="273"/>
    </location>
</feature>
<dbReference type="PANTHER" id="PTHR46438">
    <property type="entry name" value="ALPHA/BETA-HYDROLASES SUPERFAMILY PROTEIN"/>
    <property type="match status" value="1"/>
</dbReference>
<dbReference type="InterPro" id="IPR029058">
    <property type="entry name" value="AB_hydrolase_fold"/>
</dbReference>
<dbReference type="HOGENOM" id="CLU_020336_13_2_3"/>
<dbReference type="EMBL" id="CP002198">
    <property type="protein sequence ID" value="ADN14351.1"/>
    <property type="molecule type" value="Genomic_DNA"/>
</dbReference>
<evidence type="ECO:0000313" key="2">
    <source>
        <dbReference type="EMBL" id="ADN14351.1"/>
    </source>
</evidence>
<dbReference type="RefSeq" id="WP_013322456.1">
    <property type="nucleotide sequence ID" value="NC_014501.1"/>
</dbReference>
<keyword evidence="2" id="KW-0378">Hydrolase</keyword>
<dbReference type="SUPFAM" id="SSF53474">
    <property type="entry name" value="alpha/beta-Hydrolases"/>
    <property type="match status" value="1"/>
</dbReference>
<dbReference type="Pfam" id="PF00561">
    <property type="entry name" value="Abhydrolase_1"/>
    <property type="match status" value="1"/>
</dbReference>
<dbReference type="PRINTS" id="PR00412">
    <property type="entry name" value="EPOXHYDRLASE"/>
</dbReference>
<gene>
    <name evidence="2" type="ordered locus">Cyan7822_2376</name>
</gene>
<dbReference type="Proteomes" id="UP000008206">
    <property type="component" value="Chromosome"/>
</dbReference>
<name>E0UFW8_GLOV7</name>
<dbReference type="STRING" id="497965.Cyan7822_2376"/>
<dbReference type="AlphaFoldDB" id="E0UFW8"/>
<evidence type="ECO:0000313" key="3">
    <source>
        <dbReference type="Proteomes" id="UP000008206"/>
    </source>
</evidence>